<comment type="caution">
    <text evidence="2">The sequence shown here is derived from an EMBL/GenBank/DDBJ whole genome shotgun (WGS) entry which is preliminary data.</text>
</comment>
<dbReference type="EMBL" id="BMLS01000001">
    <property type="protein sequence ID" value="GGO66794.1"/>
    <property type="molecule type" value="Genomic_DNA"/>
</dbReference>
<accession>A0A918DIX3</accession>
<dbReference type="NCBIfam" id="TIGR00778">
    <property type="entry name" value="ahpD_dom"/>
    <property type="match status" value="1"/>
</dbReference>
<dbReference type="AlphaFoldDB" id="A0A918DIX3"/>
<dbReference type="GO" id="GO:0051920">
    <property type="term" value="F:peroxiredoxin activity"/>
    <property type="evidence" value="ECO:0007669"/>
    <property type="project" value="InterPro"/>
</dbReference>
<feature type="domain" description="Carboxymuconolactone decarboxylase-like" evidence="1">
    <location>
        <begin position="45"/>
        <end position="102"/>
    </location>
</feature>
<evidence type="ECO:0000259" key="1">
    <source>
        <dbReference type="Pfam" id="PF02627"/>
    </source>
</evidence>
<dbReference type="PANTHER" id="PTHR35446:SF3">
    <property type="entry name" value="CMD DOMAIN-CONTAINING PROTEIN"/>
    <property type="match status" value="1"/>
</dbReference>
<protein>
    <submittedName>
        <fullName evidence="2">Alkyl hydroperoxide reductase AhpD</fullName>
    </submittedName>
</protein>
<proteinExistence type="predicted"/>
<dbReference type="InterPro" id="IPR029032">
    <property type="entry name" value="AhpD-like"/>
</dbReference>
<dbReference type="RefSeq" id="WP_188691568.1">
    <property type="nucleotide sequence ID" value="NZ_BMLS01000001.1"/>
</dbReference>
<dbReference type="InterPro" id="IPR004675">
    <property type="entry name" value="AhpD_core"/>
</dbReference>
<evidence type="ECO:0000313" key="2">
    <source>
        <dbReference type="EMBL" id="GGO66794.1"/>
    </source>
</evidence>
<evidence type="ECO:0000313" key="3">
    <source>
        <dbReference type="Proteomes" id="UP000606935"/>
    </source>
</evidence>
<name>A0A918DIX3_9ALTE</name>
<dbReference type="InterPro" id="IPR003779">
    <property type="entry name" value="CMD-like"/>
</dbReference>
<keyword evidence="3" id="KW-1185">Reference proteome</keyword>
<dbReference type="Pfam" id="PF02627">
    <property type="entry name" value="CMD"/>
    <property type="match status" value="1"/>
</dbReference>
<gene>
    <name evidence="2" type="ORF">GCM10010982_11820</name>
</gene>
<reference evidence="2" key="1">
    <citation type="journal article" date="2014" name="Int. J. Syst. Evol. Microbiol.">
        <title>Complete genome sequence of Corynebacterium casei LMG S-19264T (=DSM 44701T), isolated from a smear-ripened cheese.</title>
        <authorList>
            <consortium name="US DOE Joint Genome Institute (JGI-PGF)"/>
            <person name="Walter F."/>
            <person name="Albersmeier A."/>
            <person name="Kalinowski J."/>
            <person name="Ruckert C."/>
        </authorList>
    </citation>
    <scope>NUCLEOTIDE SEQUENCE</scope>
    <source>
        <strain evidence="2">CGMCC 1.7086</strain>
    </source>
</reference>
<organism evidence="2 3">
    <name type="scientific">Bowmanella pacifica</name>
    <dbReference type="NCBI Taxonomy" id="502051"/>
    <lineage>
        <taxon>Bacteria</taxon>
        <taxon>Pseudomonadati</taxon>
        <taxon>Pseudomonadota</taxon>
        <taxon>Gammaproteobacteria</taxon>
        <taxon>Alteromonadales</taxon>
        <taxon>Alteromonadaceae</taxon>
        <taxon>Bowmanella</taxon>
    </lineage>
</organism>
<dbReference type="Gene3D" id="1.20.1290.10">
    <property type="entry name" value="AhpD-like"/>
    <property type="match status" value="1"/>
</dbReference>
<dbReference type="Proteomes" id="UP000606935">
    <property type="component" value="Unassembled WGS sequence"/>
</dbReference>
<sequence length="181" mass="19847">MFELNLATIETADDLAAPILKGFKEQYGMVPNFFAALGIDGGSLRGYLDFVTAVETHGALNERQRELIALKVANYNGCHYCVSGHTFSAKRAGISAEACQQAQLGKADSAQEQAILTLVEQMMEKQGHLDTQDKKAAYEAGLSEQQLIQIAAWVTLNTFSNWVNNIVQTKIDFPKVAIAEY</sequence>
<dbReference type="PANTHER" id="PTHR35446">
    <property type="entry name" value="SI:CH211-175M2.5"/>
    <property type="match status" value="1"/>
</dbReference>
<reference evidence="2" key="2">
    <citation type="submission" date="2020-09" db="EMBL/GenBank/DDBJ databases">
        <authorList>
            <person name="Sun Q."/>
            <person name="Zhou Y."/>
        </authorList>
    </citation>
    <scope>NUCLEOTIDE SEQUENCE</scope>
    <source>
        <strain evidence="2">CGMCC 1.7086</strain>
    </source>
</reference>
<dbReference type="SUPFAM" id="SSF69118">
    <property type="entry name" value="AhpD-like"/>
    <property type="match status" value="1"/>
</dbReference>